<dbReference type="SUPFAM" id="SSF48113">
    <property type="entry name" value="Heme-dependent peroxidases"/>
    <property type="match status" value="1"/>
</dbReference>
<evidence type="ECO:0000259" key="11">
    <source>
        <dbReference type="PROSITE" id="PS50873"/>
    </source>
</evidence>
<comment type="catalytic activity">
    <reaction evidence="1">
        <text>2 a phenolic donor + H2O2 = 2 a phenolic radical donor + 2 H2O</text>
        <dbReference type="Rhea" id="RHEA:56136"/>
        <dbReference type="ChEBI" id="CHEBI:15377"/>
        <dbReference type="ChEBI" id="CHEBI:16240"/>
        <dbReference type="ChEBI" id="CHEBI:139520"/>
        <dbReference type="ChEBI" id="CHEBI:139521"/>
        <dbReference type="EC" id="1.11.1.7"/>
    </reaction>
</comment>
<reference evidence="12" key="1">
    <citation type="submission" date="2019-09" db="EMBL/GenBank/DDBJ databases">
        <title>Draft genome information of white flower Hibiscus syriacus.</title>
        <authorList>
            <person name="Kim Y.-M."/>
        </authorList>
    </citation>
    <scope>NUCLEOTIDE SEQUENCE [LARGE SCALE GENOMIC DNA]</scope>
    <source>
        <strain evidence="12">YM2019G1</strain>
    </source>
</reference>
<dbReference type="GO" id="GO:0020037">
    <property type="term" value="F:heme binding"/>
    <property type="evidence" value="ECO:0007669"/>
    <property type="project" value="InterPro"/>
</dbReference>
<keyword evidence="8" id="KW-0408">Iron</keyword>
<comment type="caution">
    <text evidence="12">The sequence shown here is derived from an EMBL/GenBank/DDBJ whole genome shotgun (WGS) entry which is preliminary data.</text>
</comment>
<evidence type="ECO:0000256" key="6">
    <source>
        <dbReference type="ARBA" id="ARBA00022723"/>
    </source>
</evidence>
<feature type="binding site" evidence="9">
    <location>
        <position position="91"/>
    </location>
    <ligand>
        <name>Ca(2+)</name>
        <dbReference type="ChEBI" id="CHEBI:29108"/>
        <label>2</label>
    </ligand>
</feature>
<gene>
    <name evidence="12" type="ORF">F3Y22_tig00117012pilonHSYRG00026</name>
</gene>
<proteinExistence type="inferred from homology"/>
<keyword evidence="9" id="KW-0106">Calcium</keyword>
<evidence type="ECO:0000256" key="10">
    <source>
        <dbReference type="RuleBase" id="RU004241"/>
    </source>
</evidence>
<comment type="similarity">
    <text evidence="10">Belongs to the peroxidase family.</text>
</comment>
<dbReference type="InterPro" id="IPR000823">
    <property type="entry name" value="Peroxidase_pln"/>
</dbReference>
<dbReference type="GO" id="GO:0046872">
    <property type="term" value="F:metal ion binding"/>
    <property type="evidence" value="ECO:0007669"/>
    <property type="project" value="UniProtKB-KW"/>
</dbReference>
<dbReference type="EC" id="1.11.1.7" evidence="3"/>
<evidence type="ECO:0000256" key="2">
    <source>
        <dbReference type="ARBA" id="ARBA00001970"/>
    </source>
</evidence>
<feature type="binding site" evidence="9">
    <location>
        <position position="98"/>
    </location>
    <ligand>
        <name>Ca(2+)</name>
        <dbReference type="ChEBI" id="CHEBI:29108"/>
        <label>2</label>
    </ligand>
</feature>
<evidence type="ECO:0000256" key="7">
    <source>
        <dbReference type="ARBA" id="ARBA00023002"/>
    </source>
</evidence>
<dbReference type="InterPro" id="IPR002016">
    <property type="entry name" value="Haem_peroxidase"/>
</dbReference>
<keyword evidence="6 9" id="KW-0479">Metal-binding</keyword>
<evidence type="ECO:0000256" key="5">
    <source>
        <dbReference type="ARBA" id="ARBA00022617"/>
    </source>
</evidence>
<evidence type="ECO:0000256" key="8">
    <source>
        <dbReference type="ARBA" id="ARBA00023004"/>
    </source>
</evidence>
<comment type="cofactor">
    <cofactor evidence="9">
        <name>Ca(2+)</name>
        <dbReference type="ChEBI" id="CHEBI:29108"/>
    </cofactor>
    <text evidence="9">Binds 2 calcium ions per subunit.</text>
</comment>
<keyword evidence="13" id="KW-1185">Reference proteome</keyword>
<dbReference type="Proteomes" id="UP000436088">
    <property type="component" value="Unassembled WGS sequence"/>
</dbReference>
<comment type="cofactor">
    <cofactor evidence="2">
        <name>heme b</name>
        <dbReference type="ChEBI" id="CHEBI:60344"/>
    </cofactor>
</comment>
<organism evidence="12 13">
    <name type="scientific">Hibiscus syriacus</name>
    <name type="common">Rose of Sharon</name>
    <dbReference type="NCBI Taxonomy" id="106335"/>
    <lineage>
        <taxon>Eukaryota</taxon>
        <taxon>Viridiplantae</taxon>
        <taxon>Streptophyta</taxon>
        <taxon>Embryophyta</taxon>
        <taxon>Tracheophyta</taxon>
        <taxon>Spermatophyta</taxon>
        <taxon>Magnoliopsida</taxon>
        <taxon>eudicotyledons</taxon>
        <taxon>Gunneridae</taxon>
        <taxon>Pentapetalae</taxon>
        <taxon>rosids</taxon>
        <taxon>malvids</taxon>
        <taxon>Malvales</taxon>
        <taxon>Malvaceae</taxon>
        <taxon>Malvoideae</taxon>
        <taxon>Hibiscus</taxon>
    </lineage>
</organism>
<dbReference type="InterPro" id="IPR010255">
    <property type="entry name" value="Haem_peroxidase_sf"/>
</dbReference>
<dbReference type="GO" id="GO:0140825">
    <property type="term" value="F:lactoperoxidase activity"/>
    <property type="evidence" value="ECO:0007669"/>
    <property type="project" value="UniProtKB-EC"/>
</dbReference>
<accession>A0A6A2XPY7</accession>
<evidence type="ECO:0000256" key="1">
    <source>
        <dbReference type="ARBA" id="ARBA00000189"/>
    </source>
</evidence>
<dbReference type="Pfam" id="PF00141">
    <property type="entry name" value="peroxidase"/>
    <property type="match status" value="1"/>
</dbReference>
<protein>
    <recommendedName>
        <fullName evidence="3">peroxidase</fullName>
        <ecNumber evidence="3">1.11.1.7</ecNumber>
    </recommendedName>
</protein>
<keyword evidence="4" id="KW-0575">Peroxidase</keyword>
<evidence type="ECO:0000313" key="12">
    <source>
        <dbReference type="EMBL" id="KAE8655944.1"/>
    </source>
</evidence>
<dbReference type="GO" id="GO:0006979">
    <property type="term" value="P:response to oxidative stress"/>
    <property type="evidence" value="ECO:0007669"/>
    <property type="project" value="InterPro"/>
</dbReference>
<dbReference type="PROSITE" id="PS50873">
    <property type="entry name" value="PEROXIDASE_4"/>
    <property type="match status" value="1"/>
</dbReference>
<feature type="domain" description="Plant heme peroxidase family profile" evidence="11">
    <location>
        <begin position="40"/>
        <end position="161"/>
    </location>
</feature>
<dbReference type="AlphaFoldDB" id="A0A6A2XPY7"/>
<evidence type="ECO:0000313" key="13">
    <source>
        <dbReference type="Proteomes" id="UP000436088"/>
    </source>
</evidence>
<dbReference type="EMBL" id="VEPZ02001773">
    <property type="protein sequence ID" value="KAE8655944.1"/>
    <property type="molecule type" value="Genomic_DNA"/>
</dbReference>
<keyword evidence="5" id="KW-0349">Heme</keyword>
<dbReference type="PANTHER" id="PTHR31517:SF48">
    <property type="entry name" value="PEROXIDASE 16-RELATED"/>
    <property type="match status" value="1"/>
</dbReference>
<evidence type="ECO:0000256" key="9">
    <source>
        <dbReference type="PIRSR" id="PIRSR600823-3"/>
    </source>
</evidence>
<dbReference type="PANTHER" id="PTHR31517">
    <property type="match status" value="1"/>
</dbReference>
<sequence>MSLSRVDSCKSCQECHFRRSYVGCAQGKKRRENAKGWRNHTIASSILQHISIAAKLFLERPIHGRPSGSFSKFKRICPIKNKVKNAGATLDPSSTTFDDTYFKLILQGKTLFSSYQALLTNSKTKGLVYKFASSKQSFNEAFVNSMIKISSLNGGQEIRKDYMSDSGIGYGQGRISTLELPFRRVHLEASEHYILRREVGIELKAFGEWPLNRPIRREVEPENWISFAMKLKSKYCSESNILRCEVEIGSGTGKLFVDSQPPLRCEHDILRRGVEIGSGIGKLFVDNQPSLRFSRPFAVKLSLCCLGSNILRCEVEISPETRKLLLTTSRPFVVKLNLTLAKT</sequence>
<dbReference type="Gene3D" id="1.10.420.10">
    <property type="entry name" value="Peroxidase, domain 2"/>
    <property type="match status" value="1"/>
</dbReference>
<name>A0A6A2XPY7_HIBSY</name>
<keyword evidence="7" id="KW-0560">Oxidoreductase</keyword>
<evidence type="ECO:0000256" key="3">
    <source>
        <dbReference type="ARBA" id="ARBA00012313"/>
    </source>
</evidence>
<evidence type="ECO:0000256" key="4">
    <source>
        <dbReference type="ARBA" id="ARBA00022559"/>
    </source>
</evidence>